<dbReference type="Proteomes" id="UP000034029">
    <property type="component" value="Chromosome"/>
</dbReference>
<reference evidence="10" key="2">
    <citation type="submission" date="2015-04" db="EMBL/GenBank/DDBJ databases">
        <title>Complete genome sequence of Salinicoccus halodurans strain H3B36, isolated from the Qaidam basin of China.</title>
        <authorList>
            <person name="Ma Y."/>
            <person name="Jiang K."/>
            <person name="Xue Y."/>
        </authorList>
    </citation>
    <scope>NUCLEOTIDE SEQUENCE [LARGE SCALE GENOMIC DNA]</scope>
    <source>
        <strain evidence="10">H3B36</strain>
    </source>
</reference>
<dbReference type="PANTHER" id="PTHR19288:SF46">
    <property type="entry name" value="HALOACID DEHALOGENASE-LIKE HYDROLASE DOMAIN-CONTAINING PROTEIN 2"/>
    <property type="match status" value="1"/>
</dbReference>
<dbReference type="CDD" id="cd07530">
    <property type="entry name" value="HAD_Pase_UmpH-like"/>
    <property type="match status" value="1"/>
</dbReference>
<sequence>MKVRQSLPSKGISRMYKGYLIDLDGTMYNGTAVIDGAVDFIDRLNKESIPYVFLTNNATKTQVEAAQKLLDMGFNIHPETLYTSAMATAAYLSETAPGASIYVIGSDSLKETLEASGLTITEDDADYVVMGLDPDINYGKLSKAALMINSGSTFIATNPDRKFPTEKGFVPGNGSLVSVLVSATDVEPVIIGKPEGIILEAAVAALDLPKDEVLMVGDNYDTDILTGINGGVDTLHVNTGVTSREEVEGKTHRPTYMIDNLKEWSVR</sequence>
<keyword evidence="5 8" id="KW-0479">Metal-binding</keyword>
<evidence type="ECO:0000313" key="9">
    <source>
        <dbReference type="EMBL" id="AKG75245.1"/>
    </source>
</evidence>
<dbReference type="EMBL" id="CP011366">
    <property type="protein sequence ID" value="AKG75245.1"/>
    <property type="molecule type" value="Genomic_DNA"/>
</dbReference>
<comment type="function">
    <text evidence="2 8">Catalyzes the dephosphorylation of 2-6 carbon acid sugars in vitro.</text>
</comment>
<dbReference type="SUPFAM" id="SSF56784">
    <property type="entry name" value="HAD-like"/>
    <property type="match status" value="1"/>
</dbReference>
<evidence type="ECO:0000256" key="4">
    <source>
        <dbReference type="ARBA" id="ARBA00013942"/>
    </source>
</evidence>
<evidence type="ECO:0000256" key="5">
    <source>
        <dbReference type="ARBA" id="ARBA00022723"/>
    </source>
</evidence>
<dbReference type="InterPro" id="IPR036412">
    <property type="entry name" value="HAD-like_sf"/>
</dbReference>
<evidence type="ECO:0000313" key="10">
    <source>
        <dbReference type="Proteomes" id="UP000034029"/>
    </source>
</evidence>
<evidence type="ECO:0000256" key="8">
    <source>
        <dbReference type="PIRNR" id="PIRNR000915"/>
    </source>
</evidence>
<keyword evidence="6 9" id="KW-0378">Hydrolase</keyword>
<keyword evidence="10" id="KW-1185">Reference proteome</keyword>
<name>A0ABM5TC25_9STAP</name>
<dbReference type="NCBIfam" id="TIGR01457">
    <property type="entry name" value="HAD-SF-IIA-hyp2"/>
    <property type="match status" value="1"/>
</dbReference>
<evidence type="ECO:0000256" key="3">
    <source>
        <dbReference type="ARBA" id="ARBA00006696"/>
    </source>
</evidence>
<dbReference type="SFLD" id="SFLDG01139">
    <property type="entry name" value="C2.A:_Pyridoxal_Phosphate_Phos"/>
    <property type="match status" value="1"/>
</dbReference>
<dbReference type="Pfam" id="PF13344">
    <property type="entry name" value="Hydrolase_6"/>
    <property type="match status" value="1"/>
</dbReference>
<evidence type="ECO:0000256" key="1">
    <source>
        <dbReference type="ARBA" id="ARBA00001946"/>
    </source>
</evidence>
<dbReference type="Gene3D" id="3.40.50.1000">
    <property type="entry name" value="HAD superfamily/HAD-like"/>
    <property type="match status" value="2"/>
</dbReference>
<dbReference type="GO" id="GO:0016787">
    <property type="term" value="F:hydrolase activity"/>
    <property type="evidence" value="ECO:0007669"/>
    <property type="project" value="UniProtKB-KW"/>
</dbReference>
<organism evidence="9 10">
    <name type="scientific">Salinicoccus halodurans</name>
    <dbReference type="NCBI Taxonomy" id="407035"/>
    <lineage>
        <taxon>Bacteria</taxon>
        <taxon>Bacillati</taxon>
        <taxon>Bacillota</taxon>
        <taxon>Bacilli</taxon>
        <taxon>Bacillales</taxon>
        <taxon>Staphylococcaceae</taxon>
        <taxon>Salinicoccus</taxon>
    </lineage>
</organism>
<evidence type="ECO:0000256" key="7">
    <source>
        <dbReference type="ARBA" id="ARBA00022842"/>
    </source>
</evidence>
<comment type="cofactor">
    <cofactor evidence="1 8">
        <name>Mg(2+)</name>
        <dbReference type="ChEBI" id="CHEBI:18420"/>
    </cofactor>
</comment>
<dbReference type="EC" id="3.1.3.-" evidence="8"/>
<dbReference type="InterPro" id="IPR023214">
    <property type="entry name" value="HAD_sf"/>
</dbReference>
<proteinExistence type="inferred from homology"/>
<dbReference type="InterPro" id="IPR006354">
    <property type="entry name" value="HAD-SF_hydro_IIA_hyp1"/>
</dbReference>
<accession>A0ABM5TC25</accession>
<dbReference type="Pfam" id="PF13242">
    <property type="entry name" value="Hydrolase_like"/>
    <property type="match status" value="1"/>
</dbReference>
<dbReference type="PIRSF" id="PIRSF000915">
    <property type="entry name" value="PGP-type_phosphatase"/>
    <property type="match status" value="1"/>
</dbReference>
<keyword evidence="7 8" id="KW-0460">Magnesium</keyword>
<comment type="similarity">
    <text evidence="3 8">Belongs to the HAD-like hydrolase superfamily. NagD family.</text>
</comment>
<dbReference type="InterPro" id="IPR006357">
    <property type="entry name" value="HAD-SF_hydro_IIA"/>
</dbReference>
<protein>
    <recommendedName>
        <fullName evidence="4 8">Acid sugar phosphatase</fullName>
        <ecNumber evidence="8">3.1.3.-</ecNumber>
    </recommendedName>
</protein>
<dbReference type="PANTHER" id="PTHR19288">
    <property type="entry name" value="4-NITROPHENYLPHOSPHATASE-RELATED"/>
    <property type="match status" value="1"/>
</dbReference>
<reference evidence="9 10" key="1">
    <citation type="journal article" date="2015" name="Int. J. Syst. Evol. Microbiol.">
        <title>Complete genome sequence of Salinicoccus halodurans H3B36, isolated from the Qaidam Basin in China.</title>
        <authorList>
            <person name="Jiang K."/>
            <person name="Xue Y."/>
            <person name="Ma Y."/>
        </authorList>
    </citation>
    <scope>NUCLEOTIDE SEQUENCE [LARGE SCALE GENOMIC DNA]</scope>
    <source>
        <strain evidence="9 10">H3B36</strain>
    </source>
</reference>
<dbReference type="SFLD" id="SFLDS00003">
    <property type="entry name" value="Haloacid_Dehalogenase"/>
    <property type="match status" value="1"/>
</dbReference>
<evidence type="ECO:0000256" key="6">
    <source>
        <dbReference type="ARBA" id="ARBA00022801"/>
    </source>
</evidence>
<gene>
    <name evidence="9" type="ORF">AAT16_03090</name>
</gene>
<evidence type="ECO:0000256" key="2">
    <source>
        <dbReference type="ARBA" id="ARBA00002810"/>
    </source>
</evidence>
<dbReference type="NCBIfam" id="TIGR01460">
    <property type="entry name" value="HAD-SF-IIA"/>
    <property type="match status" value="1"/>
</dbReference>